<evidence type="ECO:0000256" key="1">
    <source>
        <dbReference type="SAM" id="Coils"/>
    </source>
</evidence>
<keyword evidence="3" id="KW-1185">Reference proteome</keyword>
<sequence length="142" mass="16370">MISLSILINSLFGDIEYGKFKVKGIFNPNGGAASNIYPSVRKEKKNQQKMDKLKRKEKKIDVKLKKEKLKQSKLETNSMKLKNEKVAKELEDEINNNVEKKANETIKKTPSIEKDVNELKEKLQITNDEVGTEFSEKKQENN</sequence>
<protein>
    <submittedName>
        <fullName evidence="2">Uncharacterized protein</fullName>
    </submittedName>
</protein>
<keyword evidence="1" id="KW-0175">Coiled coil</keyword>
<evidence type="ECO:0000313" key="2">
    <source>
        <dbReference type="EMBL" id="MEJ6400991.1"/>
    </source>
</evidence>
<dbReference type="RefSeq" id="WP_339960839.1">
    <property type="nucleotide sequence ID" value="NZ_JAWMWH010000003.1"/>
</dbReference>
<comment type="caution">
    <text evidence="2">The sequence shown here is derived from an EMBL/GenBank/DDBJ whole genome shotgun (WGS) entry which is preliminary data.</text>
</comment>
<reference evidence="2 3" key="1">
    <citation type="submission" date="2023-10" db="EMBL/GenBank/DDBJ databases">
        <title>Nicoliella lavandulae sp. nov. isolated from Lavandula angustifolia flowers.</title>
        <authorList>
            <person name="Alcantara C."/>
            <person name="Zuniga M."/>
            <person name="Landete J.M."/>
            <person name="Monedero V."/>
        </authorList>
    </citation>
    <scope>NUCLEOTIDE SEQUENCE [LARGE SCALE GENOMIC DNA]</scope>
    <source>
        <strain evidence="2 3">Es01</strain>
    </source>
</reference>
<organism evidence="2 3">
    <name type="scientific">Nicoliella lavandulae</name>
    <dbReference type="NCBI Taxonomy" id="3082954"/>
    <lineage>
        <taxon>Bacteria</taxon>
        <taxon>Bacillati</taxon>
        <taxon>Bacillota</taxon>
        <taxon>Bacilli</taxon>
        <taxon>Lactobacillales</taxon>
        <taxon>Lactobacillaceae</taxon>
        <taxon>Nicoliella</taxon>
    </lineage>
</organism>
<dbReference type="Proteomes" id="UP001370590">
    <property type="component" value="Unassembled WGS sequence"/>
</dbReference>
<accession>A0ABU8SM85</accession>
<proteinExistence type="predicted"/>
<name>A0ABU8SM85_9LACO</name>
<gene>
    <name evidence="2" type="ORF">R4146_07530</name>
</gene>
<dbReference type="EMBL" id="JAWMWH010000003">
    <property type="protein sequence ID" value="MEJ6400991.1"/>
    <property type="molecule type" value="Genomic_DNA"/>
</dbReference>
<evidence type="ECO:0000313" key="3">
    <source>
        <dbReference type="Proteomes" id="UP001370590"/>
    </source>
</evidence>
<feature type="coiled-coil region" evidence="1">
    <location>
        <begin position="64"/>
        <end position="107"/>
    </location>
</feature>